<dbReference type="PANTHER" id="PTHR11533">
    <property type="entry name" value="PROTEASE M1 ZINC METALLOPROTEASE"/>
    <property type="match status" value="1"/>
</dbReference>
<evidence type="ECO:0000256" key="7">
    <source>
        <dbReference type="ARBA" id="ARBA00022723"/>
    </source>
</evidence>
<comment type="caution">
    <text evidence="15">The sequence shown here is derived from an EMBL/GenBank/DDBJ whole genome shotgun (WGS) entry which is preliminary data.</text>
</comment>
<dbReference type="CDD" id="cd09603">
    <property type="entry name" value="M1_APN_like"/>
    <property type="match status" value="1"/>
</dbReference>
<dbReference type="EMBL" id="JBHMAR010000078">
    <property type="protein sequence ID" value="MFB9739221.1"/>
    <property type="molecule type" value="Genomic_DNA"/>
</dbReference>
<evidence type="ECO:0000256" key="1">
    <source>
        <dbReference type="ARBA" id="ARBA00000098"/>
    </source>
</evidence>
<sequence length="469" mass="50811">MSRFAPVVPAALLVLALTGCTGSGDGAGVQGSPGAAGVRDPFFAKAGNGGYDVGHYDLRLAYDPARHHLTGTATITARATQDLSAFDLDLKGLDVETVTVEGRPARFNRAGQEVTVRPAEDLDRGETFQVTVRYAGSPLTVTDPDGSKEGWLPTADGALALGEPVGSMAWYPGNHHPSDKATYDITVTVPDGLTAVSNGELRGRTTSGGRTTFAWHTAEPMASYVTTLAIGRYEVSTPTVGERRLPAYIAVDPVSAADSKKVLARLPEIMDWLETNFGPYPFSSTGAIVDRAEDAGYALETQNRPVFPGPPETVTLVVHELAHQWYGDSVTPKTWRDMWLNESFATYAEWLWDEDHGGDSAEETFQQLYAHGEEKHEELWDFPPADPGGPEHVSADPVYQRGAMVLHKIRQAVGDDAFYDIVQGWAAAHRHGNASTADFTAFVEHRNPDVDFSGIWKDWLYGDGKPARP</sequence>
<dbReference type="GO" id="GO:0004177">
    <property type="term" value="F:aminopeptidase activity"/>
    <property type="evidence" value="ECO:0007669"/>
    <property type="project" value="UniProtKB-KW"/>
</dbReference>
<feature type="domain" description="Peptidase M1 membrane alanine aminopeptidase" evidence="13">
    <location>
        <begin position="313"/>
        <end position="459"/>
    </location>
</feature>
<dbReference type="SUPFAM" id="SSF63737">
    <property type="entry name" value="Leukotriene A4 hydrolase N-terminal domain"/>
    <property type="match status" value="1"/>
</dbReference>
<organism evidence="15 16">
    <name type="scientific">Streptomyces thermocoprophilus</name>
    <dbReference type="NCBI Taxonomy" id="78356"/>
    <lineage>
        <taxon>Bacteria</taxon>
        <taxon>Bacillati</taxon>
        <taxon>Actinomycetota</taxon>
        <taxon>Actinomycetes</taxon>
        <taxon>Kitasatosporales</taxon>
        <taxon>Streptomycetaceae</taxon>
        <taxon>Streptomyces</taxon>
    </lineage>
</organism>
<protein>
    <recommendedName>
        <fullName evidence="5">Aminopeptidase N</fullName>
        <ecNumber evidence="4">3.4.11.2</ecNumber>
    </recommendedName>
    <alternativeName>
        <fullName evidence="11">Alanine aminopeptidase</fullName>
    </alternativeName>
    <alternativeName>
        <fullName evidence="12">Lysyl aminopeptidase</fullName>
    </alternativeName>
</protein>
<dbReference type="PANTHER" id="PTHR11533:SF297">
    <property type="entry name" value="AMINOPEPTIDASE N"/>
    <property type="match status" value="1"/>
</dbReference>
<dbReference type="SUPFAM" id="SSF55486">
    <property type="entry name" value="Metalloproteases ('zincins'), catalytic domain"/>
    <property type="match status" value="1"/>
</dbReference>
<evidence type="ECO:0000256" key="6">
    <source>
        <dbReference type="ARBA" id="ARBA00022670"/>
    </source>
</evidence>
<dbReference type="Gene3D" id="1.10.390.10">
    <property type="entry name" value="Neutral Protease Domain 2"/>
    <property type="match status" value="1"/>
</dbReference>
<feature type="domain" description="Aminopeptidase N-like N-terminal" evidence="14">
    <location>
        <begin position="55"/>
        <end position="225"/>
    </location>
</feature>
<evidence type="ECO:0000259" key="14">
    <source>
        <dbReference type="Pfam" id="PF17900"/>
    </source>
</evidence>
<comment type="cofactor">
    <cofactor evidence="2">
        <name>Zn(2+)</name>
        <dbReference type="ChEBI" id="CHEBI:29105"/>
    </cofactor>
</comment>
<dbReference type="Pfam" id="PF17900">
    <property type="entry name" value="Peptidase_M1_N"/>
    <property type="match status" value="1"/>
</dbReference>
<evidence type="ECO:0000313" key="15">
    <source>
        <dbReference type="EMBL" id="MFB9739221.1"/>
    </source>
</evidence>
<evidence type="ECO:0000256" key="12">
    <source>
        <dbReference type="ARBA" id="ARBA00031533"/>
    </source>
</evidence>
<keyword evidence="15" id="KW-0031">Aminopeptidase</keyword>
<dbReference type="InterPro" id="IPR001930">
    <property type="entry name" value="Peptidase_M1"/>
</dbReference>
<evidence type="ECO:0000256" key="5">
    <source>
        <dbReference type="ARBA" id="ARBA00015611"/>
    </source>
</evidence>
<dbReference type="PROSITE" id="PS51257">
    <property type="entry name" value="PROKAR_LIPOPROTEIN"/>
    <property type="match status" value="1"/>
</dbReference>
<evidence type="ECO:0000256" key="4">
    <source>
        <dbReference type="ARBA" id="ARBA00012564"/>
    </source>
</evidence>
<gene>
    <name evidence="15" type="ORF">ACFFRO_29600</name>
</gene>
<keyword evidence="6" id="KW-0645">Protease</keyword>
<dbReference type="Gene3D" id="2.60.40.1730">
    <property type="entry name" value="tricorn interacting facor f3 domain"/>
    <property type="match status" value="1"/>
</dbReference>
<dbReference type="RefSeq" id="WP_356759039.1">
    <property type="nucleotide sequence ID" value="NZ_JBHMAR010000078.1"/>
</dbReference>
<dbReference type="PRINTS" id="PR00756">
    <property type="entry name" value="ALADIPTASE"/>
</dbReference>
<proteinExistence type="inferred from homology"/>
<keyword evidence="7" id="KW-0479">Metal-binding</keyword>
<dbReference type="InterPro" id="IPR014782">
    <property type="entry name" value="Peptidase_M1_dom"/>
</dbReference>
<keyword evidence="10" id="KW-0482">Metalloprotease</keyword>
<evidence type="ECO:0000256" key="8">
    <source>
        <dbReference type="ARBA" id="ARBA00022801"/>
    </source>
</evidence>
<dbReference type="InterPro" id="IPR050344">
    <property type="entry name" value="Peptidase_M1_aminopeptidases"/>
</dbReference>
<evidence type="ECO:0000256" key="2">
    <source>
        <dbReference type="ARBA" id="ARBA00001947"/>
    </source>
</evidence>
<keyword evidence="16" id="KW-1185">Reference proteome</keyword>
<evidence type="ECO:0000256" key="9">
    <source>
        <dbReference type="ARBA" id="ARBA00022833"/>
    </source>
</evidence>
<dbReference type="EC" id="3.4.11.2" evidence="4"/>
<comment type="catalytic activity">
    <reaction evidence="1">
        <text>Release of an N-terminal amino acid, Xaa-|-Yaa- from a peptide, amide or arylamide. Xaa is preferably Ala, but may be most amino acids including Pro (slow action). When a terminal hydrophobic residue is followed by a prolyl residue, the two may be released as an intact Xaa-Pro dipeptide.</text>
        <dbReference type="EC" id="3.4.11.2"/>
    </reaction>
</comment>
<name>A0ABV5VN10_9ACTN</name>
<evidence type="ECO:0000256" key="11">
    <source>
        <dbReference type="ARBA" id="ARBA00029811"/>
    </source>
</evidence>
<keyword evidence="8 15" id="KW-0378">Hydrolase</keyword>
<evidence type="ECO:0000256" key="10">
    <source>
        <dbReference type="ARBA" id="ARBA00023049"/>
    </source>
</evidence>
<dbReference type="Proteomes" id="UP001589703">
    <property type="component" value="Unassembled WGS sequence"/>
</dbReference>
<reference evidence="15 16" key="1">
    <citation type="submission" date="2024-09" db="EMBL/GenBank/DDBJ databases">
        <authorList>
            <person name="Sun Q."/>
            <person name="Mori K."/>
        </authorList>
    </citation>
    <scope>NUCLEOTIDE SEQUENCE [LARGE SCALE GENOMIC DNA]</scope>
    <source>
        <strain evidence="15 16">JCM 10918</strain>
    </source>
</reference>
<dbReference type="InterPro" id="IPR042097">
    <property type="entry name" value="Aminopeptidase_N-like_N_sf"/>
</dbReference>
<evidence type="ECO:0000313" key="16">
    <source>
        <dbReference type="Proteomes" id="UP001589703"/>
    </source>
</evidence>
<dbReference type="InterPro" id="IPR027268">
    <property type="entry name" value="Peptidase_M4/M1_CTD_sf"/>
</dbReference>
<evidence type="ECO:0000256" key="3">
    <source>
        <dbReference type="ARBA" id="ARBA00010136"/>
    </source>
</evidence>
<evidence type="ECO:0000259" key="13">
    <source>
        <dbReference type="Pfam" id="PF01433"/>
    </source>
</evidence>
<keyword evidence="9" id="KW-0862">Zinc</keyword>
<dbReference type="Pfam" id="PF01433">
    <property type="entry name" value="Peptidase_M1"/>
    <property type="match status" value="1"/>
</dbReference>
<dbReference type="InterPro" id="IPR045357">
    <property type="entry name" value="Aminopeptidase_N-like_N"/>
</dbReference>
<accession>A0ABV5VN10</accession>
<comment type="similarity">
    <text evidence="3">Belongs to the peptidase M1 family.</text>
</comment>